<dbReference type="PANTHER" id="PTHR33908">
    <property type="entry name" value="MANNOSYLTRANSFERASE YKCB-RELATED"/>
    <property type="match status" value="1"/>
</dbReference>
<keyword evidence="5 8" id="KW-0812">Transmembrane</keyword>
<evidence type="ECO:0000256" key="7">
    <source>
        <dbReference type="ARBA" id="ARBA00023136"/>
    </source>
</evidence>
<feature type="transmembrane region" description="Helical" evidence="8">
    <location>
        <begin position="338"/>
        <end position="355"/>
    </location>
</feature>
<evidence type="ECO:0000256" key="5">
    <source>
        <dbReference type="ARBA" id="ARBA00022692"/>
    </source>
</evidence>
<evidence type="ECO:0000256" key="1">
    <source>
        <dbReference type="ARBA" id="ARBA00004651"/>
    </source>
</evidence>
<dbReference type="InterPro" id="IPR050297">
    <property type="entry name" value="LipidA_mod_glycosyltrf_83"/>
</dbReference>
<reference evidence="9" key="1">
    <citation type="submission" date="2022-06" db="EMBL/GenBank/DDBJ databases">
        <title>Genome sequence of Phormidium yuhuli AB48 isolated from an industrial photobioreactor environment.</title>
        <authorList>
            <person name="Qiu Y."/>
            <person name="Noonan A.J.C."/>
            <person name="Dofher K."/>
            <person name="Koch M."/>
            <person name="Kieft B."/>
            <person name="Lin X."/>
            <person name="Ziels R.M."/>
            <person name="Hallam S.J."/>
        </authorList>
    </citation>
    <scope>NUCLEOTIDE SEQUENCE</scope>
    <source>
        <strain evidence="9">AB48</strain>
    </source>
</reference>
<keyword evidence="4 9" id="KW-0808">Transferase</keyword>
<dbReference type="EC" id="2.4.-.-" evidence="9"/>
<keyword evidence="3 9" id="KW-0328">Glycosyltransferase</keyword>
<keyword evidence="6 8" id="KW-1133">Transmembrane helix</keyword>
<sequence length="538" mass="59938">MKCLAWFVLGFGIRLIGLGTLPPWTDECATLAFSLGNSFLEVPLNQLIPPEQLLDPLQPTPGAGLGEVWQHLMQESTHPPLYFFLTHLWLQPVREASPEPLLWASRALSAFWGALTIPAMYGLGKRAFGSATVAHLAAALMALSPLGVFLAQEARHYTLAIFLAIASYYSFTLALETLFNPNSSAQRWLWGWTSVWILVNGLGIAVHYFFGLLPLMQGVVLGSHWLQGTVPRTARAWRGVGVAALGTAVTGLVWLPVWGGFVESDLTDWVSDGQLGVFESLGRGVLWLISMVFMAPLDVFVLPLWGLVLAAAGLLLALVALGYLLYRHRGKTRPQVRIWWQVFWVELLLLLGLTYSTGNDLTLAPRFFFPLLPVVLLLVAALLESAWLHQQKHVLSLGLILLVGSLSVVSNLSYLQNHRGDRLAGIINSTSDVPVILATTHKHHGQTGRLQAIAWELRRLNTSLPQQFLLAHPDEEHYPTDVLREELSTLSPPFDVWYINFHAPQVSDQQIPNWTRIPIPREQFPAVNGYRYDLVQYR</sequence>
<comment type="subcellular location">
    <subcellularLocation>
        <location evidence="1">Cell membrane</location>
        <topology evidence="1">Multi-pass membrane protein</topology>
    </subcellularLocation>
</comment>
<feature type="transmembrane region" description="Helical" evidence="8">
    <location>
        <begin position="127"/>
        <end position="150"/>
    </location>
</feature>
<accession>A0ABY5AJB9</accession>
<protein>
    <submittedName>
        <fullName evidence="9">Glycosyltransferase family 39 protein</fullName>
        <ecNumber evidence="9">2.4.-.-</ecNumber>
    </submittedName>
</protein>
<feature type="transmembrane region" description="Helical" evidence="8">
    <location>
        <begin position="367"/>
        <end position="388"/>
    </location>
</feature>
<evidence type="ECO:0000256" key="8">
    <source>
        <dbReference type="SAM" id="Phobius"/>
    </source>
</evidence>
<dbReference type="Proteomes" id="UP001056708">
    <property type="component" value="Chromosome"/>
</dbReference>
<dbReference type="PANTHER" id="PTHR33908:SF3">
    <property type="entry name" value="UNDECAPRENYL PHOSPHATE-ALPHA-4-AMINO-4-DEOXY-L-ARABINOSE ARABINOSYL TRANSFERASE"/>
    <property type="match status" value="1"/>
</dbReference>
<proteinExistence type="predicted"/>
<evidence type="ECO:0000256" key="4">
    <source>
        <dbReference type="ARBA" id="ARBA00022679"/>
    </source>
</evidence>
<evidence type="ECO:0000256" key="2">
    <source>
        <dbReference type="ARBA" id="ARBA00022475"/>
    </source>
</evidence>
<keyword evidence="2" id="KW-1003">Cell membrane</keyword>
<feature type="transmembrane region" description="Helical" evidence="8">
    <location>
        <begin position="195"/>
        <end position="215"/>
    </location>
</feature>
<dbReference type="RefSeq" id="WP_252659449.1">
    <property type="nucleotide sequence ID" value="NZ_CP098611.1"/>
</dbReference>
<feature type="transmembrane region" description="Helical" evidence="8">
    <location>
        <begin position="394"/>
        <end position="415"/>
    </location>
</feature>
<evidence type="ECO:0000256" key="3">
    <source>
        <dbReference type="ARBA" id="ARBA00022676"/>
    </source>
</evidence>
<organism evidence="9 10">
    <name type="scientific">Phormidium yuhuli AB48</name>
    <dbReference type="NCBI Taxonomy" id="2940671"/>
    <lineage>
        <taxon>Bacteria</taxon>
        <taxon>Bacillati</taxon>
        <taxon>Cyanobacteriota</taxon>
        <taxon>Cyanophyceae</taxon>
        <taxon>Oscillatoriophycideae</taxon>
        <taxon>Oscillatoriales</taxon>
        <taxon>Oscillatoriaceae</taxon>
        <taxon>Phormidium</taxon>
        <taxon>Phormidium yuhuli</taxon>
    </lineage>
</organism>
<keyword evidence="7 8" id="KW-0472">Membrane</keyword>
<feature type="transmembrane region" description="Helical" evidence="8">
    <location>
        <begin position="157"/>
        <end position="175"/>
    </location>
</feature>
<evidence type="ECO:0000313" key="10">
    <source>
        <dbReference type="Proteomes" id="UP001056708"/>
    </source>
</evidence>
<evidence type="ECO:0000256" key="6">
    <source>
        <dbReference type="ARBA" id="ARBA00022989"/>
    </source>
</evidence>
<name>A0ABY5AJB9_9CYAN</name>
<gene>
    <name evidence="9" type="ORF">NEA10_10370</name>
</gene>
<keyword evidence="10" id="KW-1185">Reference proteome</keyword>
<evidence type="ECO:0000313" key="9">
    <source>
        <dbReference type="EMBL" id="USR89299.1"/>
    </source>
</evidence>
<feature type="transmembrane region" description="Helical" evidence="8">
    <location>
        <begin position="304"/>
        <end position="326"/>
    </location>
</feature>
<dbReference type="EMBL" id="CP098611">
    <property type="protein sequence ID" value="USR89299.1"/>
    <property type="molecule type" value="Genomic_DNA"/>
</dbReference>
<dbReference type="GO" id="GO:0016757">
    <property type="term" value="F:glycosyltransferase activity"/>
    <property type="evidence" value="ECO:0007669"/>
    <property type="project" value="UniProtKB-KW"/>
</dbReference>
<feature type="transmembrane region" description="Helical" evidence="8">
    <location>
        <begin position="236"/>
        <end position="257"/>
    </location>
</feature>